<accession>A0A840FEM6</accession>
<keyword evidence="2" id="KW-1185">Reference proteome</keyword>
<reference evidence="1 2" key="1">
    <citation type="submission" date="2020-08" db="EMBL/GenBank/DDBJ databases">
        <title>Genomic Encyclopedia of Type Strains, Phase IV (KMG-IV): sequencing the most valuable type-strain genomes for metagenomic binning, comparative biology and taxonomic classification.</title>
        <authorList>
            <person name="Goeker M."/>
        </authorList>
    </citation>
    <scope>NUCLEOTIDE SEQUENCE [LARGE SCALE GENOMIC DNA]</scope>
    <source>
        <strain evidence="1 2">YC6723</strain>
    </source>
</reference>
<dbReference type="AlphaFoldDB" id="A0A840FEM6"/>
<evidence type="ECO:0000313" key="1">
    <source>
        <dbReference type="EMBL" id="MBB4154184.1"/>
    </source>
</evidence>
<proteinExistence type="predicted"/>
<gene>
    <name evidence="1" type="ORF">GGQ80_002094</name>
</gene>
<dbReference type="Proteomes" id="UP000529795">
    <property type="component" value="Unassembled WGS sequence"/>
</dbReference>
<dbReference type="RefSeq" id="WP_183984460.1">
    <property type="nucleotide sequence ID" value="NZ_JACIEV010000005.1"/>
</dbReference>
<evidence type="ECO:0000313" key="2">
    <source>
        <dbReference type="Proteomes" id="UP000529795"/>
    </source>
</evidence>
<protein>
    <submittedName>
        <fullName evidence="1">Uncharacterized protein</fullName>
    </submittedName>
</protein>
<organism evidence="1 2">
    <name type="scientific">Sphingomonas jinjuensis</name>
    <dbReference type="NCBI Taxonomy" id="535907"/>
    <lineage>
        <taxon>Bacteria</taxon>
        <taxon>Pseudomonadati</taxon>
        <taxon>Pseudomonadota</taxon>
        <taxon>Alphaproteobacteria</taxon>
        <taxon>Sphingomonadales</taxon>
        <taxon>Sphingomonadaceae</taxon>
        <taxon>Sphingomonas</taxon>
    </lineage>
</organism>
<name>A0A840FEM6_9SPHN</name>
<sequence length="106" mass="11561">MILLLLLTAAAGGQVDKFESRKPVADYVTSRKLEDVERCLIRFGSPPQVYRQPDLPDDAIIVWPASGIPVGNAAARVDLHRETAATTRIRSWFGAKVVTDCAPRGS</sequence>
<dbReference type="EMBL" id="JACIEV010000005">
    <property type="protein sequence ID" value="MBB4154184.1"/>
    <property type="molecule type" value="Genomic_DNA"/>
</dbReference>
<comment type="caution">
    <text evidence="1">The sequence shown here is derived from an EMBL/GenBank/DDBJ whole genome shotgun (WGS) entry which is preliminary data.</text>
</comment>